<dbReference type="AlphaFoldDB" id="A0A285RZ22"/>
<dbReference type="OrthoDB" id="2824466at2"/>
<evidence type="ECO:0000256" key="1">
    <source>
        <dbReference type="SAM" id="Coils"/>
    </source>
</evidence>
<keyword evidence="1" id="KW-0175">Coiled coil</keyword>
<feature type="coiled-coil region" evidence="1">
    <location>
        <begin position="172"/>
        <end position="284"/>
    </location>
</feature>
<accession>A0A285RZ22</accession>
<reference evidence="3" key="1">
    <citation type="submission" date="2017-08" db="EMBL/GenBank/DDBJ databases">
        <authorList>
            <person name="Varghese N."/>
            <person name="Submissions S."/>
        </authorList>
    </citation>
    <scope>NUCLEOTIDE SEQUENCE [LARGE SCALE GENOMIC DNA]</scope>
    <source>
        <strain evidence="3">JC22</strain>
    </source>
</reference>
<evidence type="ECO:0000313" key="3">
    <source>
        <dbReference type="Proteomes" id="UP000219636"/>
    </source>
</evidence>
<organism evidence="2 3">
    <name type="scientific">Ureibacillus xyleni</name>
    <dbReference type="NCBI Taxonomy" id="614648"/>
    <lineage>
        <taxon>Bacteria</taxon>
        <taxon>Bacillati</taxon>
        <taxon>Bacillota</taxon>
        <taxon>Bacilli</taxon>
        <taxon>Bacillales</taxon>
        <taxon>Caryophanaceae</taxon>
        <taxon>Ureibacillus</taxon>
    </lineage>
</organism>
<proteinExistence type="predicted"/>
<gene>
    <name evidence="2" type="ORF">SAMN05880501_102215</name>
</gene>
<dbReference type="Proteomes" id="UP000219636">
    <property type="component" value="Unassembled WGS sequence"/>
</dbReference>
<keyword evidence="3" id="KW-1185">Reference proteome</keyword>
<evidence type="ECO:0000313" key="2">
    <source>
        <dbReference type="EMBL" id="SOB99485.1"/>
    </source>
</evidence>
<sequence>MEKDKCKELLNSISDQELIELTDVWKLKVKGFRKINNDNIKVARKLIVSEALKANNLAMISTFYKTLAEVQERNEEDDNDDVNEITNIRELSNDQLIEKFESGVKLHVILGVLYTSSEGEHHNAADEFLKAIFQKYNVQSIDELVKKNVVKKVEINDVVETKENIPTNDEDESGNERVLKKLESKNQNLQKQLDNWEQKFSKLKKEYKDEKQTWIKEKFQLLQDIAKEKSNYEKTKSDIEKLKTNQQTLEEEIKKYKKEIAHLHARLINTNKDTTQKAKAVEEKELTQTTIKKILIVGDPKNKIVKESKNPEFIIVNPKEIIESEEIPQFHEVWILDYLVPIPLKRKIIKKFEGNARNFSDFNKVKIFLEKGKI</sequence>
<protein>
    <submittedName>
        <fullName evidence="2">Uncharacterized protein</fullName>
    </submittedName>
</protein>
<dbReference type="EMBL" id="OBMQ01000002">
    <property type="protein sequence ID" value="SOB99485.1"/>
    <property type="molecule type" value="Genomic_DNA"/>
</dbReference>
<name>A0A285RZ22_9BACL</name>
<dbReference type="RefSeq" id="WP_097072563.1">
    <property type="nucleotide sequence ID" value="NZ_OBMQ01000002.1"/>
</dbReference>